<evidence type="ECO:0000256" key="3">
    <source>
        <dbReference type="ARBA" id="ARBA00022729"/>
    </source>
</evidence>
<feature type="chain" id="PRO_5014453715" evidence="9">
    <location>
        <begin position="22"/>
        <end position="918"/>
    </location>
</feature>
<evidence type="ECO:0000256" key="2">
    <source>
        <dbReference type="ARBA" id="ARBA00022692"/>
    </source>
</evidence>
<dbReference type="InterPro" id="IPR017873">
    <property type="entry name" value="Cys-rich_GLG1_repeat_euk"/>
</dbReference>
<keyword evidence="11" id="KW-1185">Reference proteome</keyword>
<accession>A0A2J8ABP9</accession>
<gene>
    <name evidence="10" type="ORF">TSOC_003418</name>
</gene>
<sequence>MISRRMLLAALLGTLACFAYGQEAAQAANTTAVDSTAAKVDPAPVVTPAPVPEAKAVDVTTVQEISFAPAAQVANHDDIDPTGNCLPEVKKYCADVTVGEGHIADCVSDLITEAEVSDAETDAEPVEVSDACREEVFQYKIGRNSNINKNIPLAKACKVDAEKHCNITWFFGYKSGQIISCLREIKEQLAPACGKQIFKLQIDAATDFRSDPQLYESCKDDAETLCQGIKFGGGRVQACLRDKRMQLSWACEEQLFRQELEDSDDIRLSVRLYTRCIREKRKFCAEVEPGSAKVKDCLETHRKDEGFGSDCREQVDLMVEQRVRDFRLDSRLRTTCESDIYNMCAFFGDVDTLDTEDTSVIRCLQDYMNEITSAPCRSLVRKYKELASEDIRFDVPLAEACYEDRQRLCATVPPVSEELDVGQGSARVIRCLTNGRDKLSALCRATLFDEEVRFSENIDFQYPMKVACMKELDLYCKDVPHGEARAIRCLQDHQEETDFSKDCKKQVEQYELEATSDYRLNFRLSKACQEEIQSLCGSTCAAEGGSTCGGTVLRCLTEKKDEIKSETCTKEVLYFEKMEVSNFNNDVLLAAACRGDVEKFCASVQSAGEGRVHECLRSHRTELSDTCRREELLLEEHEADTVELRPGLLRICRAERRAFCGTVDPGEARVFRCLAEKLSDPDFGDACRKEIVDKLQRRQANWKLDPILRKSCRAAVAELCTAEDAANSEEGLVYKCLANHYFDVDQVCQKELGRAVHMAFYVWQQGAVLTADCDADVKKLCLDERPNMASTPGAVGTCLAGKLEESTKSGVSLLADKCHALVDVAEPPNMKVAFDASLTVALLQSQLVAVEQSTGLTMLTRDTQGNAQALTLTGWTALLGIASMVVLVLFGANYGYRQYRGVPDQAGYTLVVKGKGGR</sequence>
<evidence type="ECO:0000256" key="7">
    <source>
        <dbReference type="ARBA" id="ARBA00023180"/>
    </source>
</evidence>
<dbReference type="EMBL" id="PGGS01000073">
    <property type="protein sequence ID" value="PNH09949.1"/>
    <property type="molecule type" value="Genomic_DNA"/>
</dbReference>
<name>A0A2J8ABP9_9CHLO</name>
<dbReference type="PROSITE" id="PS51257">
    <property type="entry name" value="PROKAR_LIPOPROTEIN"/>
    <property type="match status" value="1"/>
</dbReference>
<dbReference type="PROSITE" id="PS51289">
    <property type="entry name" value="GLG1_C_RICH"/>
    <property type="match status" value="4"/>
</dbReference>
<dbReference type="Pfam" id="PF00839">
    <property type="entry name" value="Cys_rich_FGFR"/>
    <property type="match status" value="10"/>
</dbReference>
<keyword evidence="3 9" id="KW-0732">Signal</keyword>
<dbReference type="PANTHER" id="PTHR11884:SF1">
    <property type="entry name" value="GOLGI APPARATUS PROTEIN 1"/>
    <property type="match status" value="1"/>
</dbReference>
<comment type="caution">
    <text evidence="10">The sequence shown here is derived from an EMBL/GenBank/DDBJ whole genome shotgun (WGS) entry which is preliminary data.</text>
</comment>
<keyword evidence="6 8" id="KW-0472">Membrane</keyword>
<evidence type="ECO:0000256" key="9">
    <source>
        <dbReference type="SAM" id="SignalP"/>
    </source>
</evidence>
<evidence type="ECO:0000256" key="6">
    <source>
        <dbReference type="ARBA" id="ARBA00023136"/>
    </source>
</evidence>
<dbReference type="Proteomes" id="UP000236333">
    <property type="component" value="Unassembled WGS sequence"/>
</dbReference>
<evidence type="ECO:0000256" key="1">
    <source>
        <dbReference type="ARBA" id="ARBA00004479"/>
    </source>
</evidence>
<protein>
    <submittedName>
        <fullName evidence="10">Golgi apparatus protein 1</fullName>
    </submittedName>
</protein>
<evidence type="ECO:0000313" key="11">
    <source>
        <dbReference type="Proteomes" id="UP000236333"/>
    </source>
</evidence>
<evidence type="ECO:0000256" key="8">
    <source>
        <dbReference type="SAM" id="Phobius"/>
    </source>
</evidence>
<comment type="subcellular location">
    <subcellularLocation>
        <location evidence="1">Membrane</location>
        <topology evidence="1">Single-pass type I membrane protein</topology>
    </subcellularLocation>
</comment>
<reference evidence="10 11" key="1">
    <citation type="journal article" date="2017" name="Mol. Biol. Evol.">
        <title>The 4-celled Tetrabaena socialis nuclear genome reveals the essential components for genetic control of cell number at the origin of multicellularity in the volvocine lineage.</title>
        <authorList>
            <person name="Featherston J."/>
            <person name="Arakaki Y."/>
            <person name="Hanschen E.R."/>
            <person name="Ferris P.J."/>
            <person name="Michod R.E."/>
            <person name="Olson B.J.S.C."/>
            <person name="Nozaki H."/>
            <person name="Durand P.M."/>
        </authorList>
    </citation>
    <scope>NUCLEOTIDE SEQUENCE [LARGE SCALE GENOMIC DNA]</scope>
    <source>
        <strain evidence="10 11">NIES-571</strain>
    </source>
</reference>
<dbReference type="InterPro" id="IPR039728">
    <property type="entry name" value="GLG1"/>
</dbReference>
<feature type="transmembrane region" description="Helical" evidence="8">
    <location>
        <begin position="869"/>
        <end position="890"/>
    </location>
</feature>
<keyword evidence="7" id="KW-0325">Glycoprotein</keyword>
<evidence type="ECO:0000256" key="5">
    <source>
        <dbReference type="ARBA" id="ARBA00022989"/>
    </source>
</evidence>
<keyword evidence="4" id="KW-0677">Repeat</keyword>
<evidence type="ECO:0000256" key="4">
    <source>
        <dbReference type="ARBA" id="ARBA00022737"/>
    </source>
</evidence>
<organism evidence="10 11">
    <name type="scientific">Tetrabaena socialis</name>
    <dbReference type="NCBI Taxonomy" id="47790"/>
    <lineage>
        <taxon>Eukaryota</taxon>
        <taxon>Viridiplantae</taxon>
        <taxon>Chlorophyta</taxon>
        <taxon>core chlorophytes</taxon>
        <taxon>Chlorophyceae</taxon>
        <taxon>CS clade</taxon>
        <taxon>Chlamydomonadales</taxon>
        <taxon>Tetrabaenaceae</taxon>
        <taxon>Tetrabaena</taxon>
    </lineage>
</organism>
<proteinExistence type="predicted"/>
<keyword evidence="5 8" id="KW-1133">Transmembrane helix</keyword>
<dbReference type="PANTHER" id="PTHR11884">
    <property type="entry name" value="SELECTIN LIGAND RELATED"/>
    <property type="match status" value="1"/>
</dbReference>
<dbReference type="GO" id="GO:0000139">
    <property type="term" value="C:Golgi membrane"/>
    <property type="evidence" value="ECO:0007669"/>
    <property type="project" value="InterPro"/>
</dbReference>
<dbReference type="InterPro" id="IPR001893">
    <property type="entry name" value="Cys-rich_GLG1_repeat"/>
</dbReference>
<keyword evidence="2 8" id="KW-0812">Transmembrane</keyword>
<dbReference type="AlphaFoldDB" id="A0A2J8ABP9"/>
<dbReference type="OrthoDB" id="2015434at2759"/>
<feature type="signal peptide" evidence="9">
    <location>
        <begin position="1"/>
        <end position="21"/>
    </location>
</feature>
<evidence type="ECO:0000313" key="10">
    <source>
        <dbReference type="EMBL" id="PNH09949.1"/>
    </source>
</evidence>